<gene>
    <name evidence="3" type="ORF">SGFS_097160</name>
</gene>
<evidence type="ECO:0000256" key="1">
    <source>
        <dbReference type="ARBA" id="ARBA00022801"/>
    </source>
</evidence>
<dbReference type="SUPFAM" id="SSF53474">
    <property type="entry name" value="alpha/beta-Hydrolases"/>
    <property type="match status" value="1"/>
</dbReference>
<name>A0ABM7FMR2_9ACTN</name>
<dbReference type="InterPro" id="IPR029058">
    <property type="entry name" value="AB_hydrolase_fold"/>
</dbReference>
<dbReference type="InterPro" id="IPR013094">
    <property type="entry name" value="AB_hydrolase_3"/>
</dbReference>
<reference evidence="3 4" key="1">
    <citation type="journal article" date="2010" name="ChemBioChem">
        <title>Cloning and characterization of the biosynthetic gene cluster of 16-membered macrolide antibiotic FD-891: involvement of a dual functional cytochrome P450 monooxygenase catalyzing epoxidation and hydroxylation.</title>
        <authorList>
            <person name="Kudo F."/>
            <person name="Motegi A."/>
            <person name="Mizoue K."/>
            <person name="Eguchi T."/>
        </authorList>
    </citation>
    <scope>NUCLEOTIDE SEQUENCE [LARGE SCALE GENOMIC DNA]</scope>
    <source>
        <strain evidence="3 4">A-8890</strain>
    </source>
</reference>
<keyword evidence="1" id="KW-0378">Hydrolase</keyword>
<dbReference type="EMBL" id="AP018448">
    <property type="protein sequence ID" value="BBC38422.1"/>
    <property type="molecule type" value="Genomic_DNA"/>
</dbReference>
<dbReference type="PANTHER" id="PTHR48081:SF8">
    <property type="entry name" value="ALPHA_BETA HYDROLASE FOLD-3 DOMAIN-CONTAINING PROTEIN-RELATED"/>
    <property type="match status" value="1"/>
</dbReference>
<dbReference type="Proteomes" id="UP001321542">
    <property type="component" value="Chromosome"/>
</dbReference>
<evidence type="ECO:0000313" key="4">
    <source>
        <dbReference type="Proteomes" id="UP001321542"/>
    </source>
</evidence>
<evidence type="ECO:0000313" key="3">
    <source>
        <dbReference type="EMBL" id="BBC38422.1"/>
    </source>
</evidence>
<dbReference type="Gene3D" id="3.40.50.1820">
    <property type="entry name" value="alpha/beta hydrolase"/>
    <property type="match status" value="1"/>
</dbReference>
<protein>
    <recommendedName>
        <fullName evidence="2">Alpha/beta hydrolase fold-3 domain-containing protein</fullName>
    </recommendedName>
</protein>
<dbReference type="PANTHER" id="PTHR48081">
    <property type="entry name" value="AB HYDROLASE SUPERFAMILY PROTEIN C4A8.06C"/>
    <property type="match status" value="1"/>
</dbReference>
<feature type="domain" description="Alpha/beta hydrolase fold-3" evidence="2">
    <location>
        <begin position="79"/>
        <end position="286"/>
    </location>
</feature>
<accession>A0ABM7FMR2</accession>
<dbReference type="Pfam" id="PF07859">
    <property type="entry name" value="Abhydrolase_3"/>
    <property type="match status" value="1"/>
</dbReference>
<reference evidence="3 4" key="2">
    <citation type="journal article" date="2023" name="ChemBioChem">
        <title>Acyltransferase Domain Exchange between Two Independent Type I Polyketide Synthases in the Same Producer Strain of Macrolide Antibiotics.</title>
        <authorList>
            <person name="Kudo F."/>
            <person name="Kishikawa K."/>
            <person name="Tsuboi K."/>
            <person name="Kido T."/>
            <person name="Usui T."/>
            <person name="Hashimoto J."/>
            <person name="Shin-Ya K."/>
            <person name="Miyanaga A."/>
            <person name="Eguchi T."/>
        </authorList>
    </citation>
    <scope>NUCLEOTIDE SEQUENCE [LARGE SCALE GENOMIC DNA]</scope>
    <source>
        <strain evidence="3 4">A-8890</strain>
    </source>
</reference>
<proteinExistence type="predicted"/>
<evidence type="ECO:0000259" key="2">
    <source>
        <dbReference type="Pfam" id="PF07859"/>
    </source>
</evidence>
<dbReference type="RefSeq" id="WP_286258922.1">
    <property type="nucleotide sequence ID" value="NZ_AP018448.1"/>
</dbReference>
<organism evidence="3 4">
    <name type="scientific">Streptomyces graminofaciens</name>
    <dbReference type="NCBI Taxonomy" id="68212"/>
    <lineage>
        <taxon>Bacteria</taxon>
        <taxon>Bacillati</taxon>
        <taxon>Actinomycetota</taxon>
        <taxon>Actinomycetes</taxon>
        <taxon>Kitasatosporales</taxon>
        <taxon>Streptomycetaceae</taxon>
        <taxon>Streptomyces</taxon>
    </lineage>
</organism>
<keyword evidence="4" id="KW-1185">Reference proteome</keyword>
<dbReference type="InterPro" id="IPR050300">
    <property type="entry name" value="GDXG_lipolytic_enzyme"/>
</dbReference>
<sequence length="314" mass="33486">MSLLAQPPVAAFAAKLMQRMLAVASRRAGGRGSIAAWHARLPEFTCTTRELTIPTSVAPARAVLYLPAETDGTPPPIHVNFHGGGYVMAETALDDSLCRVLAVEAGVAVLNVDYVVAPQHPFPAPPHQAFEVVRWAAEHGSEHGWDGGRLTVGGQSAGGGLAAAVARQSLEQDGPSIALQVLHYPPLDLATNARDKKAAIAKPMLRPWMGDIFNSAYIPDPKQRADRLASPALPSDTADLTGIAPAVVITAEYDLLKNEGVRYADRLRTAGSLVEHHDVTGADHGYDNNDEDRAREVYLRIAGHVRRAVDAKAS</sequence>